<sequence length="82" mass="9251">MEEDYPFLYPVSCGSYAWKDDGRGHGSLAKQRRPRALTVILMIKIRELPSSGYAGIKRMYQRSFLPLLSLAGPDSLQSWGCL</sequence>
<name>A0A3N7HB05_POPTR</name>
<accession>A0A3N7HB05</accession>
<gene>
    <name evidence="1" type="ORF">POPTR_012G043601</name>
</gene>
<dbReference type="Proteomes" id="UP000006729">
    <property type="component" value="Chromosome 12"/>
</dbReference>
<proteinExistence type="predicted"/>
<dbReference type="AlphaFoldDB" id="A0A3N7HB05"/>
<evidence type="ECO:0000313" key="1">
    <source>
        <dbReference type="EMBL" id="RQO98288.1"/>
    </source>
</evidence>
<organism evidence="1 2">
    <name type="scientific">Populus trichocarpa</name>
    <name type="common">Western balsam poplar</name>
    <name type="synonym">Populus balsamifera subsp. trichocarpa</name>
    <dbReference type="NCBI Taxonomy" id="3694"/>
    <lineage>
        <taxon>Eukaryota</taxon>
        <taxon>Viridiplantae</taxon>
        <taxon>Streptophyta</taxon>
        <taxon>Embryophyta</taxon>
        <taxon>Tracheophyta</taxon>
        <taxon>Spermatophyta</taxon>
        <taxon>Magnoliopsida</taxon>
        <taxon>eudicotyledons</taxon>
        <taxon>Gunneridae</taxon>
        <taxon>Pentapetalae</taxon>
        <taxon>rosids</taxon>
        <taxon>fabids</taxon>
        <taxon>Malpighiales</taxon>
        <taxon>Salicaceae</taxon>
        <taxon>Saliceae</taxon>
        <taxon>Populus</taxon>
    </lineage>
</organism>
<protein>
    <submittedName>
        <fullName evidence="1">Uncharacterized protein</fullName>
    </submittedName>
</protein>
<keyword evidence="2" id="KW-1185">Reference proteome</keyword>
<evidence type="ECO:0000313" key="2">
    <source>
        <dbReference type="Proteomes" id="UP000006729"/>
    </source>
</evidence>
<reference evidence="1 2" key="1">
    <citation type="journal article" date="2006" name="Science">
        <title>The genome of black cottonwood, Populus trichocarpa (Torr. &amp; Gray).</title>
        <authorList>
            <person name="Tuskan G.A."/>
            <person name="Difazio S."/>
            <person name="Jansson S."/>
            <person name="Bohlmann J."/>
            <person name="Grigoriev I."/>
            <person name="Hellsten U."/>
            <person name="Putnam N."/>
            <person name="Ralph S."/>
            <person name="Rombauts S."/>
            <person name="Salamov A."/>
            <person name="Schein J."/>
            <person name="Sterck L."/>
            <person name="Aerts A."/>
            <person name="Bhalerao R.R."/>
            <person name="Bhalerao R.P."/>
            <person name="Blaudez D."/>
            <person name="Boerjan W."/>
            <person name="Brun A."/>
            <person name="Brunner A."/>
            <person name="Busov V."/>
            <person name="Campbell M."/>
            <person name="Carlson J."/>
            <person name="Chalot M."/>
            <person name="Chapman J."/>
            <person name="Chen G.L."/>
            <person name="Cooper D."/>
            <person name="Coutinho P.M."/>
            <person name="Couturier J."/>
            <person name="Covert S."/>
            <person name="Cronk Q."/>
            <person name="Cunningham R."/>
            <person name="Davis J."/>
            <person name="Degroeve S."/>
            <person name="Dejardin A."/>
            <person name="Depamphilis C."/>
            <person name="Detter J."/>
            <person name="Dirks B."/>
            <person name="Dubchak I."/>
            <person name="Duplessis S."/>
            <person name="Ehlting J."/>
            <person name="Ellis B."/>
            <person name="Gendler K."/>
            <person name="Goodstein D."/>
            <person name="Gribskov M."/>
            <person name="Grimwood J."/>
            <person name="Groover A."/>
            <person name="Gunter L."/>
            <person name="Hamberger B."/>
            <person name="Heinze B."/>
            <person name="Helariutta Y."/>
            <person name="Henrissat B."/>
            <person name="Holligan D."/>
            <person name="Holt R."/>
            <person name="Huang W."/>
            <person name="Islam-Faridi N."/>
            <person name="Jones S."/>
            <person name="Jones-Rhoades M."/>
            <person name="Jorgensen R."/>
            <person name="Joshi C."/>
            <person name="Kangasjarvi J."/>
            <person name="Karlsson J."/>
            <person name="Kelleher C."/>
            <person name="Kirkpatrick R."/>
            <person name="Kirst M."/>
            <person name="Kohler A."/>
            <person name="Kalluri U."/>
            <person name="Larimer F."/>
            <person name="Leebens-Mack J."/>
            <person name="Leple J.C."/>
            <person name="Locascio P."/>
            <person name="Lou Y."/>
            <person name="Lucas S."/>
            <person name="Martin F."/>
            <person name="Montanini B."/>
            <person name="Napoli C."/>
            <person name="Nelson D.R."/>
            <person name="Nelson C."/>
            <person name="Nieminen K."/>
            <person name="Nilsson O."/>
            <person name="Pereda V."/>
            <person name="Peter G."/>
            <person name="Philippe R."/>
            <person name="Pilate G."/>
            <person name="Poliakov A."/>
            <person name="Razumovskaya J."/>
            <person name="Richardson P."/>
            <person name="Rinaldi C."/>
            <person name="Ritland K."/>
            <person name="Rouze P."/>
            <person name="Ryaboy D."/>
            <person name="Schmutz J."/>
            <person name="Schrader J."/>
            <person name="Segerman B."/>
            <person name="Shin H."/>
            <person name="Siddiqui A."/>
            <person name="Sterky F."/>
            <person name="Terry A."/>
            <person name="Tsai C.J."/>
            <person name="Uberbacher E."/>
            <person name="Unneberg P."/>
            <person name="Vahala J."/>
            <person name="Wall K."/>
            <person name="Wessler S."/>
            <person name="Yang G."/>
            <person name="Yin T."/>
            <person name="Douglas C."/>
            <person name="Marra M."/>
            <person name="Sandberg G."/>
            <person name="Van de Peer Y."/>
            <person name="Rokhsar D."/>
        </authorList>
    </citation>
    <scope>NUCLEOTIDE SEQUENCE [LARGE SCALE GENOMIC DNA]</scope>
    <source>
        <strain evidence="2">cv. Nisqually</strain>
    </source>
</reference>
<dbReference type="EMBL" id="CM009301">
    <property type="protein sequence ID" value="RQO98288.1"/>
    <property type="molecule type" value="Genomic_DNA"/>
</dbReference>